<dbReference type="Gene3D" id="1.20.1260.10">
    <property type="match status" value="1"/>
</dbReference>
<evidence type="ECO:0000313" key="3">
    <source>
        <dbReference type="Proteomes" id="UP001500320"/>
    </source>
</evidence>
<dbReference type="InterPro" id="IPR005183">
    <property type="entry name" value="DUF305_CopM-like"/>
</dbReference>
<dbReference type="EMBL" id="BAAAUT010000033">
    <property type="protein sequence ID" value="GAA3146052.1"/>
    <property type="molecule type" value="Genomic_DNA"/>
</dbReference>
<organism evidence="2 3">
    <name type="scientific">Planomonospora alba</name>
    <dbReference type="NCBI Taxonomy" id="161354"/>
    <lineage>
        <taxon>Bacteria</taxon>
        <taxon>Bacillati</taxon>
        <taxon>Actinomycetota</taxon>
        <taxon>Actinomycetes</taxon>
        <taxon>Streptosporangiales</taxon>
        <taxon>Streptosporangiaceae</taxon>
        <taxon>Planomonospora</taxon>
    </lineage>
</organism>
<accession>A0ABP6NH37</accession>
<protein>
    <submittedName>
        <fullName evidence="2">DUF305 domain-containing protein</fullName>
    </submittedName>
</protein>
<dbReference type="InterPro" id="IPR012347">
    <property type="entry name" value="Ferritin-like"/>
</dbReference>
<sequence length="229" mass="24187">MESLVEKTPGRRRRLPVTVVLAGLAVAAAAVLFLGRGAGPADASAEAGFARDMAVHHAQAVEMSFIARDGSTDEALRSLAYDIIVTQSAQRGIFMGWLQQWGLSQASDRPPMAWMAGHGHGGGPAATATATTTAAPAAGAGAMPGMASAEELERLREAAGKEQEILFLQLMIRHHEGGVEMAEGVRRLSGRDEVVTMARHIVNSQSGEIKLMTDMLAQRGGRPLPSIRQ</sequence>
<evidence type="ECO:0000313" key="2">
    <source>
        <dbReference type="EMBL" id="GAA3146052.1"/>
    </source>
</evidence>
<comment type="caution">
    <text evidence="2">The sequence shown here is derived from an EMBL/GenBank/DDBJ whole genome shotgun (WGS) entry which is preliminary data.</text>
</comment>
<dbReference type="PANTHER" id="PTHR36933:SF1">
    <property type="entry name" value="SLL0788 PROTEIN"/>
    <property type="match status" value="1"/>
</dbReference>
<dbReference type="RefSeq" id="WP_344861947.1">
    <property type="nucleotide sequence ID" value="NZ_BAAAUT010000033.1"/>
</dbReference>
<dbReference type="Pfam" id="PF03713">
    <property type="entry name" value="DUF305"/>
    <property type="match status" value="1"/>
</dbReference>
<proteinExistence type="predicted"/>
<feature type="domain" description="DUF305" evidence="1">
    <location>
        <begin position="46"/>
        <end position="216"/>
    </location>
</feature>
<dbReference type="PANTHER" id="PTHR36933">
    <property type="entry name" value="SLL0788 PROTEIN"/>
    <property type="match status" value="1"/>
</dbReference>
<reference evidence="3" key="1">
    <citation type="journal article" date="2019" name="Int. J. Syst. Evol. Microbiol.">
        <title>The Global Catalogue of Microorganisms (GCM) 10K type strain sequencing project: providing services to taxonomists for standard genome sequencing and annotation.</title>
        <authorList>
            <consortium name="The Broad Institute Genomics Platform"/>
            <consortium name="The Broad Institute Genome Sequencing Center for Infectious Disease"/>
            <person name="Wu L."/>
            <person name="Ma J."/>
        </authorList>
    </citation>
    <scope>NUCLEOTIDE SEQUENCE [LARGE SCALE GENOMIC DNA]</scope>
    <source>
        <strain evidence="3">JCM 9373</strain>
    </source>
</reference>
<gene>
    <name evidence="2" type="ORF">GCM10010466_41340</name>
</gene>
<name>A0ABP6NH37_9ACTN</name>
<keyword evidence="3" id="KW-1185">Reference proteome</keyword>
<evidence type="ECO:0000259" key="1">
    <source>
        <dbReference type="Pfam" id="PF03713"/>
    </source>
</evidence>
<dbReference type="Proteomes" id="UP001500320">
    <property type="component" value="Unassembled WGS sequence"/>
</dbReference>